<sequence length="421" mass="47653">MNTVEASDRTIYETEPSPSWWWYGDIKDSKSFYRAFNILRDNKPIGLYFAEPWGFAVIQSRDGDLVDAAVVHQQIGDIKVGRQMWLSPEQVEVGKIAKPAVTIASLDKILDIVDLPAMLAVRKSWGSQISETRLKNILYGLLSTGVYTELLLKPEYSQHIANWLPKEVTIDGQRQTVASMLVTCPDKVYPRLWVLADMIWNEGNVLLASSANISGHPTLVGEPEPVWDLLSQNHPDSMVLDNELLRKTRDIQYPNWQPNSGTVINASTHPLLTHEDREGFMVVVERAGNLGLMAVENDMLPIFSSENAPFFLQYASDIRLKQRGKVLILPEQQFYENDLNRELVQEMNWALGFYNKTEAAQIITATRGQLATMVNTALNRTSEKGIRLISEWYKAQGENINRYGAIYVLPSSIPGFRHLMS</sequence>
<reference evidence="1 2" key="1">
    <citation type="submission" date="2017-09" db="EMBL/GenBank/DDBJ databases">
        <title>Depth-based differentiation of microbial function through sediment-hosted aquifers and enrichment of novel symbionts in the deep terrestrial subsurface.</title>
        <authorList>
            <person name="Probst A.J."/>
            <person name="Ladd B."/>
            <person name="Jarett J.K."/>
            <person name="Geller-Mcgrath D.E."/>
            <person name="Sieber C.M."/>
            <person name="Emerson J.B."/>
            <person name="Anantharaman K."/>
            <person name="Thomas B.C."/>
            <person name="Malmstrom R."/>
            <person name="Stieglmeier M."/>
            <person name="Klingl A."/>
            <person name="Woyke T."/>
            <person name="Ryan C.M."/>
            <person name="Banfield J.F."/>
        </authorList>
    </citation>
    <scope>NUCLEOTIDE SEQUENCE [LARGE SCALE GENOMIC DNA]</scope>
    <source>
        <strain evidence="1">CG23_combo_of_CG06-09_8_20_14_all_34_8</strain>
    </source>
</reference>
<dbReference type="AlphaFoldDB" id="A0A2H0B7F6"/>
<dbReference type="EMBL" id="PCSR01000007">
    <property type="protein sequence ID" value="PIP53554.1"/>
    <property type="molecule type" value="Genomic_DNA"/>
</dbReference>
<protein>
    <submittedName>
        <fullName evidence="1">Uncharacterized protein</fullName>
    </submittedName>
</protein>
<comment type="caution">
    <text evidence="1">The sequence shown here is derived from an EMBL/GenBank/DDBJ whole genome shotgun (WGS) entry which is preliminary data.</text>
</comment>
<name>A0A2H0B7F6_9BACT</name>
<gene>
    <name evidence="1" type="ORF">COX08_00320</name>
</gene>
<evidence type="ECO:0000313" key="1">
    <source>
        <dbReference type="EMBL" id="PIP53554.1"/>
    </source>
</evidence>
<dbReference type="Proteomes" id="UP000229459">
    <property type="component" value="Unassembled WGS sequence"/>
</dbReference>
<proteinExistence type="predicted"/>
<accession>A0A2H0B7F6</accession>
<evidence type="ECO:0000313" key="2">
    <source>
        <dbReference type="Proteomes" id="UP000229459"/>
    </source>
</evidence>
<organism evidence="1 2">
    <name type="scientific">Candidatus Beckwithbacteria bacterium CG23_combo_of_CG06-09_8_20_14_all_34_8</name>
    <dbReference type="NCBI Taxonomy" id="1974497"/>
    <lineage>
        <taxon>Bacteria</taxon>
        <taxon>Candidatus Beckwithiibacteriota</taxon>
    </lineage>
</organism>